<dbReference type="RefSeq" id="WP_115693560.1">
    <property type="nucleotide sequence ID" value="NZ_CP031417.1"/>
</dbReference>
<name>A0A346A1Y4_9HYPH</name>
<evidence type="ECO:0000313" key="3">
    <source>
        <dbReference type="Proteomes" id="UP000254889"/>
    </source>
</evidence>
<proteinExistence type="predicted"/>
<dbReference type="EMBL" id="CP031417">
    <property type="protein sequence ID" value="AXK83181.1"/>
    <property type="molecule type" value="Genomic_DNA"/>
</dbReference>
<dbReference type="GO" id="GO:0003677">
    <property type="term" value="F:DNA binding"/>
    <property type="evidence" value="ECO:0007669"/>
    <property type="project" value="InterPro"/>
</dbReference>
<dbReference type="InterPro" id="IPR010982">
    <property type="entry name" value="Lambda_DNA-bd_dom_sf"/>
</dbReference>
<reference evidence="2 3" key="1">
    <citation type="submission" date="2018-07" db="EMBL/GenBank/DDBJ databases">
        <authorList>
            <person name="Quirk P.G."/>
            <person name="Krulwich T.A."/>
        </authorList>
    </citation>
    <scope>NUCLEOTIDE SEQUENCE [LARGE SCALE GENOMIC DNA]</scope>
    <source>
        <strain evidence="2 3">CC-BB4</strain>
    </source>
</reference>
<keyword evidence="3" id="KW-1185">Reference proteome</keyword>
<sequence>MHATKTASKAAQARKEAGTWLKELRARAGLSQVELAEKLALKYYTFISQVENGFGRVPTEQIEAWGRALGQEPSSFARKLLSYYDPELHRLLFEVKE</sequence>
<dbReference type="KEGG" id="ptaw:DW352_23280"/>
<dbReference type="SUPFAM" id="SSF47413">
    <property type="entry name" value="lambda repressor-like DNA-binding domains"/>
    <property type="match status" value="1"/>
</dbReference>
<dbReference type="PROSITE" id="PS50943">
    <property type="entry name" value="HTH_CROC1"/>
    <property type="match status" value="1"/>
</dbReference>
<dbReference type="OrthoDB" id="5462911at2"/>
<accession>A0A346A1Y4</accession>
<dbReference type="AlphaFoldDB" id="A0A346A1Y4"/>
<dbReference type="Pfam" id="PF13560">
    <property type="entry name" value="HTH_31"/>
    <property type="match status" value="1"/>
</dbReference>
<dbReference type="CDD" id="cd00093">
    <property type="entry name" value="HTH_XRE"/>
    <property type="match status" value="1"/>
</dbReference>
<gene>
    <name evidence="2" type="ORF">DW352_23280</name>
</gene>
<dbReference type="Proteomes" id="UP000254889">
    <property type="component" value="Chromosome"/>
</dbReference>
<evidence type="ECO:0000313" key="2">
    <source>
        <dbReference type="EMBL" id="AXK83181.1"/>
    </source>
</evidence>
<dbReference type="InterPro" id="IPR001387">
    <property type="entry name" value="Cro/C1-type_HTH"/>
</dbReference>
<protein>
    <submittedName>
        <fullName evidence="2">XRE family transcriptional regulator</fullName>
    </submittedName>
</protein>
<organism evidence="2 3">
    <name type="scientific">Pseudolabrys taiwanensis</name>
    <dbReference type="NCBI Taxonomy" id="331696"/>
    <lineage>
        <taxon>Bacteria</taxon>
        <taxon>Pseudomonadati</taxon>
        <taxon>Pseudomonadota</taxon>
        <taxon>Alphaproteobacteria</taxon>
        <taxon>Hyphomicrobiales</taxon>
        <taxon>Xanthobacteraceae</taxon>
        <taxon>Pseudolabrys</taxon>
    </lineage>
</organism>
<dbReference type="SMART" id="SM00530">
    <property type="entry name" value="HTH_XRE"/>
    <property type="match status" value="1"/>
</dbReference>
<evidence type="ECO:0000259" key="1">
    <source>
        <dbReference type="PROSITE" id="PS50943"/>
    </source>
</evidence>
<dbReference type="Gene3D" id="1.10.260.40">
    <property type="entry name" value="lambda repressor-like DNA-binding domains"/>
    <property type="match status" value="1"/>
</dbReference>
<feature type="domain" description="HTH cro/C1-type" evidence="1">
    <location>
        <begin position="21"/>
        <end position="76"/>
    </location>
</feature>